<protein>
    <submittedName>
        <fullName evidence="2">Uncharacterized protein</fullName>
    </submittedName>
</protein>
<name>A0A3S5BCM2_9PLAT</name>
<evidence type="ECO:0000313" key="3">
    <source>
        <dbReference type="Proteomes" id="UP000784294"/>
    </source>
</evidence>
<sequence length="119" mass="13026">MGRTKASRRYSSPDPHMPITPIKFPPKVTPARPDITSAPAINDLLSGPDASISSLNTTFSDLSHSLTFSDGDSDRNVSTSPRSQSKVKLSKNICLKADLDDSLAHLLEWDECENLRTGW</sequence>
<dbReference type="EMBL" id="CAAALY010265547">
    <property type="protein sequence ID" value="VEL40593.1"/>
    <property type="molecule type" value="Genomic_DNA"/>
</dbReference>
<keyword evidence="3" id="KW-1185">Reference proteome</keyword>
<gene>
    <name evidence="2" type="ORF">PXEA_LOCUS34033</name>
</gene>
<proteinExistence type="predicted"/>
<comment type="caution">
    <text evidence="2">The sequence shown here is derived from an EMBL/GenBank/DDBJ whole genome shotgun (WGS) entry which is preliminary data.</text>
</comment>
<dbReference type="AlphaFoldDB" id="A0A3S5BCM2"/>
<evidence type="ECO:0000313" key="2">
    <source>
        <dbReference type="EMBL" id="VEL40593.1"/>
    </source>
</evidence>
<feature type="compositionally biased region" description="Pro residues" evidence="1">
    <location>
        <begin position="15"/>
        <end position="28"/>
    </location>
</feature>
<feature type="region of interest" description="Disordered" evidence="1">
    <location>
        <begin position="1"/>
        <end position="31"/>
    </location>
</feature>
<evidence type="ECO:0000256" key="1">
    <source>
        <dbReference type="SAM" id="MobiDB-lite"/>
    </source>
</evidence>
<accession>A0A3S5BCM2</accession>
<dbReference type="Proteomes" id="UP000784294">
    <property type="component" value="Unassembled WGS sequence"/>
</dbReference>
<organism evidence="2 3">
    <name type="scientific">Protopolystoma xenopodis</name>
    <dbReference type="NCBI Taxonomy" id="117903"/>
    <lineage>
        <taxon>Eukaryota</taxon>
        <taxon>Metazoa</taxon>
        <taxon>Spiralia</taxon>
        <taxon>Lophotrochozoa</taxon>
        <taxon>Platyhelminthes</taxon>
        <taxon>Monogenea</taxon>
        <taxon>Polyopisthocotylea</taxon>
        <taxon>Polystomatidea</taxon>
        <taxon>Polystomatidae</taxon>
        <taxon>Protopolystoma</taxon>
    </lineage>
</organism>
<reference evidence="2" key="1">
    <citation type="submission" date="2018-11" db="EMBL/GenBank/DDBJ databases">
        <authorList>
            <consortium name="Pathogen Informatics"/>
        </authorList>
    </citation>
    <scope>NUCLEOTIDE SEQUENCE</scope>
</reference>